<comment type="caution">
    <text evidence="2">The sequence shown here is derived from an EMBL/GenBank/DDBJ whole genome shotgun (WGS) entry which is preliminary data.</text>
</comment>
<dbReference type="Gene3D" id="3.30.700.10">
    <property type="entry name" value="Glycoprotein, Type 4 Pilin"/>
    <property type="match status" value="1"/>
</dbReference>
<keyword evidence="1" id="KW-1133">Transmembrane helix</keyword>
<accession>A0A1E3X5C4</accession>
<dbReference type="AlphaFoldDB" id="A0A1E3X5C4"/>
<sequence length="267" mass="29418">MFLYNRLPDKLFSWIHLECHVIIKWYNFCSYLALRISQQKEVTRIFGVFVMWKSEYQRNNKGFTFTELLVTIGIIGTLAGIGTVAVSKVRGTNQQTTCVNNLRGISQGLQMYYNDYMAFPEDGYPDDANDLFPLSTDLANYISIKSTFVCPVDNDPTSTNNFASYDPYYVSRKGSYQSEELAIGCPRHRGAKNSTSLFSTGSTEVTRIGAVLANGQEIPPDGTTAQRTISNNGDVMTFDDGSTVTITQANPGGGGYGCIPCAISSTL</sequence>
<evidence type="ECO:0000313" key="3">
    <source>
        <dbReference type="Proteomes" id="UP000094056"/>
    </source>
</evidence>
<proteinExistence type="predicted"/>
<evidence type="ECO:0000256" key="1">
    <source>
        <dbReference type="SAM" id="Phobius"/>
    </source>
</evidence>
<keyword evidence="1" id="KW-0472">Membrane</keyword>
<dbReference type="Proteomes" id="UP000094056">
    <property type="component" value="Unassembled WGS sequence"/>
</dbReference>
<keyword evidence="1" id="KW-0812">Transmembrane</keyword>
<dbReference type="PANTHER" id="PTHR30093">
    <property type="entry name" value="GENERAL SECRETION PATHWAY PROTEIN G"/>
    <property type="match status" value="1"/>
</dbReference>
<dbReference type="InterPro" id="IPR045584">
    <property type="entry name" value="Pilin-like"/>
</dbReference>
<dbReference type="SUPFAM" id="SSF54523">
    <property type="entry name" value="Pili subunits"/>
    <property type="match status" value="1"/>
</dbReference>
<evidence type="ECO:0000313" key="2">
    <source>
        <dbReference type="EMBL" id="ODS30818.1"/>
    </source>
</evidence>
<dbReference type="NCBIfam" id="TIGR02532">
    <property type="entry name" value="IV_pilin_GFxxxE"/>
    <property type="match status" value="1"/>
</dbReference>
<gene>
    <name evidence="2" type="ORF">SCARUB_04062</name>
</gene>
<evidence type="ECO:0008006" key="4">
    <source>
        <dbReference type="Google" id="ProtNLM"/>
    </source>
</evidence>
<dbReference type="Pfam" id="PF07963">
    <property type="entry name" value="N_methyl"/>
    <property type="match status" value="1"/>
</dbReference>
<name>A0A1E3X5C4_9BACT</name>
<dbReference type="InterPro" id="IPR012902">
    <property type="entry name" value="N_methyl_site"/>
</dbReference>
<protein>
    <recommendedName>
        <fullName evidence="4">Type II secretion system protein</fullName>
    </recommendedName>
</protein>
<dbReference type="PANTHER" id="PTHR30093:SF2">
    <property type="entry name" value="TYPE II SECRETION SYSTEM PROTEIN H"/>
    <property type="match status" value="1"/>
</dbReference>
<dbReference type="EMBL" id="MAYW01000172">
    <property type="protein sequence ID" value="ODS30818.1"/>
    <property type="molecule type" value="Genomic_DNA"/>
</dbReference>
<feature type="transmembrane region" description="Helical" evidence="1">
    <location>
        <begin position="63"/>
        <end position="86"/>
    </location>
</feature>
<organism evidence="2 3">
    <name type="scientific">Candidatus Scalindua rubra</name>
    <dbReference type="NCBI Taxonomy" id="1872076"/>
    <lineage>
        <taxon>Bacteria</taxon>
        <taxon>Pseudomonadati</taxon>
        <taxon>Planctomycetota</taxon>
        <taxon>Candidatus Brocadiia</taxon>
        <taxon>Candidatus Brocadiales</taxon>
        <taxon>Candidatus Scalinduaceae</taxon>
        <taxon>Candidatus Scalindua</taxon>
    </lineage>
</organism>
<reference evidence="2 3" key="1">
    <citation type="submission" date="2016-07" db="EMBL/GenBank/DDBJ databases">
        <title>Draft genome of Scalindua rubra, obtained from a brine-seawater interface in the Red Sea, sheds light on salt adaptation in anammox bacteria.</title>
        <authorList>
            <person name="Speth D.R."/>
            <person name="Lagkouvardos I."/>
            <person name="Wang Y."/>
            <person name="Qian P.-Y."/>
            <person name="Dutilh B.E."/>
            <person name="Jetten M.S."/>
        </authorList>
    </citation>
    <scope>NUCLEOTIDE SEQUENCE [LARGE SCALE GENOMIC DNA]</scope>
    <source>
        <strain evidence="2">BSI-1</strain>
    </source>
</reference>